<reference evidence="1 2" key="1">
    <citation type="submission" date="2018-09" db="EMBL/GenBank/DDBJ databases">
        <title>Murine metabolic-syndrome-specific gut microbial biobank.</title>
        <authorList>
            <person name="Liu C."/>
        </authorList>
    </citation>
    <scope>NUCLEOTIDE SEQUENCE [LARGE SCALE GENOMIC DNA]</scope>
    <source>
        <strain evidence="1 2">0.1xD8-82</strain>
    </source>
</reference>
<gene>
    <name evidence="1" type="ORF">D7V94_10665</name>
</gene>
<organism evidence="1 2">
    <name type="scientific">Parablautia intestinalis</name>
    <dbReference type="NCBI Taxonomy" id="2320100"/>
    <lineage>
        <taxon>Bacteria</taxon>
        <taxon>Bacillati</taxon>
        <taxon>Bacillota</taxon>
        <taxon>Clostridia</taxon>
        <taxon>Lachnospirales</taxon>
        <taxon>Lachnospiraceae</taxon>
        <taxon>Parablautia</taxon>
    </lineage>
</organism>
<accession>A0A3A9AUX2</accession>
<protein>
    <submittedName>
        <fullName evidence="1">DUF4250 domain-containing protein</fullName>
    </submittedName>
</protein>
<evidence type="ECO:0000313" key="2">
    <source>
        <dbReference type="Proteomes" id="UP000280696"/>
    </source>
</evidence>
<name>A0A3A9AUX2_9FIRM</name>
<dbReference type="EMBL" id="RAYQ01000010">
    <property type="protein sequence ID" value="RKI91351.1"/>
    <property type="molecule type" value="Genomic_DNA"/>
</dbReference>
<sequence>MQIPGDPNMLLSFVNLKLRDFYSSLDVMCDDMDVSKTEIEEKLKTIGYTYNSGRNQFV</sequence>
<comment type="caution">
    <text evidence="1">The sequence shown here is derived from an EMBL/GenBank/DDBJ whole genome shotgun (WGS) entry which is preliminary data.</text>
</comment>
<dbReference type="InterPro" id="IPR025346">
    <property type="entry name" value="DUF4250"/>
</dbReference>
<dbReference type="Proteomes" id="UP000280696">
    <property type="component" value="Unassembled WGS sequence"/>
</dbReference>
<keyword evidence="2" id="KW-1185">Reference proteome</keyword>
<dbReference type="OrthoDB" id="6636823at2"/>
<evidence type="ECO:0000313" key="1">
    <source>
        <dbReference type="EMBL" id="RKI91351.1"/>
    </source>
</evidence>
<dbReference type="Pfam" id="PF14056">
    <property type="entry name" value="DUF4250"/>
    <property type="match status" value="1"/>
</dbReference>
<dbReference type="AlphaFoldDB" id="A0A3A9AUX2"/>
<proteinExistence type="predicted"/>
<dbReference type="RefSeq" id="WP_120469553.1">
    <property type="nucleotide sequence ID" value="NZ_CATAJS010000013.1"/>
</dbReference>